<evidence type="ECO:0000313" key="2">
    <source>
        <dbReference type="EMBL" id="OAX56192.1"/>
    </source>
</evidence>
<gene>
    <name evidence="2" type="ORF">A6R73_14655</name>
</gene>
<comment type="caution">
    <text evidence="2">The sequence shown here is derived from an EMBL/GenBank/DDBJ whole genome shotgun (WGS) entry which is preliminary data.</text>
</comment>
<feature type="compositionally biased region" description="Polar residues" evidence="1">
    <location>
        <begin position="8"/>
        <end position="17"/>
    </location>
</feature>
<dbReference type="Proteomes" id="UP000093858">
    <property type="component" value="Unassembled WGS sequence"/>
</dbReference>
<sequence length="167" mass="18599">MGNINRCFGSSGSSAHYQQDDHAQGSAAQRAPDDRAPYDPVPLNHPAFAVQRPRISSVPVPQRGVATNEAGLQRERIRAEELQRQIATQFEQGCTILQPMLTRLNGIISNINAKLDGTRRGGSGPDEYRHQIEEVRQDFTAYNSAGIDSRRHFGHSGQLDNYDPYNR</sequence>
<name>A0A199P4S0_9XANT</name>
<proteinExistence type="predicted"/>
<organism evidence="2 3">
    <name type="scientific">Xanthomonas graminis pv. poae</name>
    <dbReference type="NCBI Taxonomy" id="227946"/>
    <lineage>
        <taxon>Bacteria</taxon>
        <taxon>Pseudomonadati</taxon>
        <taxon>Pseudomonadota</taxon>
        <taxon>Gammaproteobacteria</taxon>
        <taxon>Lysobacterales</taxon>
        <taxon>Lysobacteraceae</taxon>
        <taxon>Xanthomonas</taxon>
        <taxon>Xanthomonas translucens group</taxon>
        <taxon>Xanthomonas graminis</taxon>
    </lineage>
</organism>
<dbReference type="EMBL" id="LWSU01000089">
    <property type="protein sequence ID" value="OAX56192.1"/>
    <property type="molecule type" value="Genomic_DNA"/>
</dbReference>
<protein>
    <submittedName>
        <fullName evidence="2">Uncharacterized protein</fullName>
    </submittedName>
</protein>
<dbReference type="AlphaFoldDB" id="A0A199P4S0"/>
<accession>A0A199P4S0</accession>
<reference evidence="2 3" key="1">
    <citation type="submission" date="2016-04" db="EMBL/GenBank/DDBJ databases">
        <title>Xanthomonas translucens phylogeny.</title>
        <authorList>
            <person name="Langlois P."/>
        </authorList>
    </citation>
    <scope>NUCLEOTIDE SEQUENCE [LARGE SCALE GENOMIC DNA]</scope>
    <source>
        <strain evidence="2 3">B99</strain>
    </source>
</reference>
<evidence type="ECO:0000313" key="3">
    <source>
        <dbReference type="Proteomes" id="UP000093858"/>
    </source>
</evidence>
<feature type="region of interest" description="Disordered" evidence="1">
    <location>
        <begin position="1"/>
        <end position="45"/>
    </location>
</feature>
<evidence type="ECO:0000256" key="1">
    <source>
        <dbReference type="SAM" id="MobiDB-lite"/>
    </source>
</evidence>